<dbReference type="AlphaFoldDB" id="L8P3W0"/>
<gene>
    <name evidence="1" type="ORF">STVIR_8182</name>
</gene>
<organism evidence="1 2">
    <name type="scientific">Streptomyces viridochromogenes Tue57</name>
    <dbReference type="NCBI Taxonomy" id="1160705"/>
    <lineage>
        <taxon>Bacteria</taxon>
        <taxon>Bacillati</taxon>
        <taxon>Actinomycetota</taxon>
        <taxon>Actinomycetes</taxon>
        <taxon>Kitasatosporales</taxon>
        <taxon>Streptomycetaceae</taxon>
        <taxon>Streptomyces</taxon>
    </lineage>
</organism>
<dbReference type="EMBL" id="AMLP01000262">
    <property type="protein sequence ID" value="ELS50828.1"/>
    <property type="molecule type" value="Genomic_DNA"/>
</dbReference>
<evidence type="ECO:0000313" key="2">
    <source>
        <dbReference type="Proteomes" id="UP000011205"/>
    </source>
</evidence>
<dbReference type="Proteomes" id="UP000011205">
    <property type="component" value="Unassembled WGS sequence"/>
</dbReference>
<reference evidence="1 2" key="1">
    <citation type="journal article" date="2013" name="Genome Announc.">
        <title>Draft Genome Sequence of Streptomyces viridochromogenes Strain Tu57, Producer of Avilamycin.</title>
        <authorList>
            <person name="Gruning B.A."/>
            <person name="Erxleben A."/>
            <person name="Hahnlein A."/>
            <person name="Gunther S."/>
        </authorList>
    </citation>
    <scope>NUCLEOTIDE SEQUENCE [LARGE SCALE GENOMIC DNA]</scope>
    <source>
        <strain evidence="1 2">Tue57</strain>
    </source>
</reference>
<evidence type="ECO:0008006" key="3">
    <source>
        <dbReference type="Google" id="ProtNLM"/>
    </source>
</evidence>
<accession>L8P3W0</accession>
<sequence>MRDTCREQEQGMIVSHTAEHGVLVITVHRDPGIAERASLVAEISSLARAHRPAPVVIILEEPVTTGPAVSAVLRTHHMCNRLGVFMSVATHSAPARRMLETRADTSGSRIVIHARIDTAIDAACATNGFRLPAAQ</sequence>
<name>L8P3W0_STRVR</name>
<dbReference type="PATRIC" id="fig|1160705.3.peg.8082"/>
<protein>
    <recommendedName>
        <fullName evidence="3">STAS domain-containing protein</fullName>
    </recommendedName>
</protein>
<evidence type="ECO:0000313" key="1">
    <source>
        <dbReference type="EMBL" id="ELS50828.1"/>
    </source>
</evidence>
<comment type="caution">
    <text evidence="1">The sequence shown here is derived from an EMBL/GenBank/DDBJ whole genome shotgun (WGS) entry which is preliminary data.</text>
</comment>
<proteinExistence type="predicted"/>